<reference evidence="5 6" key="1">
    <citation type="journal article" date="2024" name="BMC Biol.">
        <title>Comparative genomics of Ascetosporea gives new insight into the evolutionary basis for animal parasitism in Rhizaria.</title>
        <authorList>
            <person name="Hiltunen Thoren M."/>
            <person name="Onut-Brannstrom I."/>
            <person name="Alfjorden A."/>
            <person name="Peckova H."/>
            <person name="Swords F."/>
            <person name="Hooper C."/>
            <person name="Holzer A.S."/>
            <person name="Bass D."/>
            <person name="Burki F."/>
        </authorList>
    </citation>
    <scope>NUCLEOTIDE SEQUENCE [LARGE SCALE GENOMIC DNA]</scope>
    <source>
        <strain evidence="5">20-A016</strain>
    </source>
</reference>
<evidence type="ECO:0000256" key="3">
    <source>
        <dbReference type="ARBA" id="ARBA00023274"/>
    </source>
</evidence>
<evidence type="ECO:0000313" key="5">
    <source>
        <dbReference type="EMBL" id="MES1920609.1"/>
    </source>
</evidence>
<evidence type="ECO:0000256" key="2">
    <source>
        <dbReference type="ARBA" id="ARBA00022980"/>
    </source>
</evidence>
<organism evidence="5 6">
    <name type="scientific">Bonamia ostreae</name>
    <dbReference type="NCBI Taxonomy" id="126728"/>
    <lineage>
        <taxon>Eukaryota</taxon>
        <taxon>Sar</taxon>
        <taxon>Rhizaria</taxon>
        <taxon>Endomyxa</taxon>
        <taxon>Ascetosporea</taxon>
        <taxon>Haplosporida</taxon>
        <taxon>Bonamia</taxon>
    </lineage>
</organism>
<gene>
    <name evidence="5" type="primary">RPS7</name>
    <name evidence="5" type="ORF">MHBO_002261</name>
</gene>
<keyword evidence="6" id="KW-1185">Reference proteome</keyword>
<dbReference type="PANTHER" id="PTHR11278">
    <property type="entry name" value="40S RIBOSOMAL PROTEIN S7"/>
    <property type="match status" value="1"/>
</dbReference>
<protein>
    <recommendedName>
        <fullName evidence="4">40S ribosomal protein S7</fullName>
    </recommendedName>
</protein>
<comment type="similarity">
    <text evidence="1 4">Belongs to the eukaryotic ribosomal protein eS7 family.</text>
</comment>
<evidence type="ECO:0000256" key="4">
    <source>
        <dbReference type="RuleBase" id="RU364105"/>
    </source>
</evidence>
<dbReference type="Proteomes" id="UP001439008">
    <property type="component" value="Unassembled WGS sequence"/>
</dbReference>
<dbReference type="EMBL" id="JBDODL010000761">
    <property type="protein sequence ID" value="MES1920610.1"/>
    <property type="molecule type" value="Genomic_DNA"/>
</dbReference>
<keyword evidence="2 4" id="KW-0689">Ribosomal protein</keyword>
<reference evidence="5" key="2">
    <citation type="submission" date="2024-03" db="EMBL/GenBank/DDBJ databases">
        <authorList>
            <person name="Hiltunen-Thoren M."/>
            <person name="Onut-Brannstrom I."/>
            <person name="Burki F."/>
        </authorList>
    </citation>
    <scope>NUCLEOTIDE SEQUENCE</scope>
    <source>
        <strain evidence="5">20-A016</strain>
    </source>
</reference>
<proteinExistence type="inferred from homology"/>
<dbReference type="EMBL" id="JBDODL010000761">
    <property type="protein sequence ID" value="MES1920609.1"/>
    <property type="molecule type" value="Genomic_DNA"/>
</dbReference>
<dbReference type="PANTHER" id="PTHR11278:SF0">
    <property type="entry name" value="SMALL RIBOSOMAL SUBUNIT PROTEIN ES7"/>
    <property type="match status" value="1"/>
</dbReference>
<keyword evidence="3 4" id="KW-0687">Ribonucleoprotein</keyword>
<evidence type="ECO:0000256" key="1">
    <source>
        <dbReference type="ARBA" id="ARBA00007820"/>
    </source>
</evidence>
<comment type="caution">
    <text evidence="5">The sequence shown here is derived from an EMBL/GenBank/DDBJ whole genome shotgun (WGS) entry which is preliminary data.</text>
</comment>
<dbReference type="InterPro" id="IPR000554">
    <property type="entry name" value="Ribosomal_eS7"/>
</dbReference>
<dbReference type="GO" id="GO:0005840">
    <property type="term" value="C:ribosome"/>
    <property type="evidence" value="ECO:0007669"/>
    <property type="project" value="UniProtKB-KW"/>
</dbReference>
<sequence length="196" mass="23357">MANEKLEAHIKGKLYKSIDSPTQLDQTVAQALIDIERENKDIDLFRFQIISTREIDIQNNPKKALVIFYPYVLNTKVRKMQSKLTSLIERKMESYYVFLFPFRRILSVNNKRYKGNQNRPRNRALTNVYDKMLEDLIYPSQIAGRRTCMKMDQTRLFRVHLEARFKDSVEEKLPVFSAVYRKLTNRKTEFSFPEGY</sequence>
<evidence type="ECO:0000313" key="6">
    <source>
        <dbReference type="Proteomes" id="UP001439008"/>
    </source>
</evidence>
<dbReference type="Pfam" id="PF01251">
    <property type="entry name" value="Ribosomal_S7e"/>
    <property type="match status" value="1"/>
</dbReference>
<accession>A0ABV2AMD8</accession>
<name>A0ABV2AMD8_9EUKA</name>